<protein>
    <submittedName>
        <fullName evidence="2">Uncharacterized protein</fullName>
    </submittedName>
</protein>
<organism evidence="2 3">
    <name type="scientific">Prevotella denticola</name>
    <dbReference type="NCBI Taxonomy" id="28129"/>
    <lineage>
        <taxon>Bacteria</taxon>
        <taxon>Pseudomonadati</taxon>
        <taxon>Bacteroidota</taxon>
        <taxon>Bacteroidia</taxon>
        <taxon>Bacteroidales</taxon>
        <taxon>Prevotellaceae</taxon>
        <taxon>Prevotella</taxon>
    </lineage>
</organism>
<keyword evidence="1" id="KW-1133">Transmembrane helix</keyword>
<dbReference type="Pfam" id="PF19558">
    <property type="entry name" value="DUF6080"/>
    <property type="match status" value="1"/>
</dbReference>
<feature type="transmembrane region" description="Helical" evidence="1">
    <location>
        <begin position="162"/>
        <end position="179"/>
    </location>
</feature>
<name>A0A379E5P5_9BACT</name>
<evidence type="ECO:0000313" key="3">
    <source>
        <dbReference type="Proteomes" id="UP000255469"/>
    </source>
</evidence>
<sequence length="452" mass="52509">MHIFKVFKVKKEERWLALVMLVVFIAFNVLVIASHYHVYTMGAHGGFWSIFTKNFRISGYDNWSWITISGMRIHFETIRHPLYLTFLYPLYLLDNWLIHTVEYNFAVYFMAAIIVFSALYAVLFMYRILREVLELKRFDATLLTVLLFSFGHVLVPTMVPDHFIISMMLLTMTLYITGMKMKKGHLLTAWQSCILTFFTAGMATSNGVKTLLAGVFTNGKKFFTWKYISFGIILPILLLLGIQQSQYYLLEVPQKTVIHNIENVNKKKNAGKVEQYTLEREMWLKSHTGENAGNSTIGKLMDISTPRCRTLVENFFGESIQLHQQYLLKDVSWDRPVFVAYNWTANYIIEALVVLLFICGITLGYRKRFFQMLLAWFACDMTLHILLGFAINEVYIMMAGWAFIIPIAYSYLLKELPPKLQCTCRSLLVVLTIYLWIYNAGQTALYLTSQIC</sequence>
<dbReference type="EMBL" id="UGTM01000001">
    <property type="protein sequence ID" value="SUB87661.1"/>
    <property type="molecule type" value="Genomic_DNA"/>
</dbReference>
<feature type="transmembrane region" description="Helical" evidence="1">
    <location>
        <begin position="224"/>
        <end position="242"/>
    </location>
</feature>
<evidence type="ECO:0000256" key="1">
    <source>
        <dbReference type="SAM" id="Phobius"/>
    </source>
</evidence>
<feature type="transmembrane region" description="Helical" evidence="1">
    <location>
        <begin position="81"/>
        <end position="99"/>
    </location>
</feature>
<dbReference type="RefSeq" id="WP_029216621.1">
    <property type="nucleotide sequence ID" value="NZ_CAUVNR010000017.1"/>
</dbReference>
<keyword evidence="1" id="KW-0812">Transmembrane</keyword>
<gene>
    <name evidence="2" type="ORF">NCTC13067_01340</name>
</gene>
<feature type="transmembrane region" description="Helical" evidence="1">
    <location>
        <begin position="394"/>
        <end position="413"/>
    </location>
</feature>
<dbReference type="InterPro" id="IPR045726">
    <property type="entry name" value="DUF6080"/>
</dbReference>
<keyword evidence="1" id="KW-0472">Membrane</keyword>
<reference evidence="2 3" key="1">
    <citation type="submission" date="2018-06" db="EMBL/GenBank/DDBJ databases">
        <authorList>
            <consortium name="Pathogen Informatics"/>
            <person name="Doyle S."/>
        </authorList>
    </citation>
    <scope>NUCLEOTIDE SEQUENCE [LARGE SCALE GENOMIC DNA]</scope>
    <source>
        <strain evidence="2 3">NCTC13067</strain>
    </source>
</reference>
<feature type="transmembrane region" description="Helical" evidence="1">
    <location>
        <begin position="345"/>
        <end position="363"/>
    </location>
</feature>
<feature type="transmembrane region" description="Helical" evidence="1">
    <location>
        <begin position="15"/>
        <end position="33"/>
    </location>
</feature>
<evidence type="ECO:0000313" key="2">
    <source>
        <dbReference type="EMBL" id="SUB87661.1"/>
    </source>
</evidence>
<dbReference type="AlphaFoldDB" id="A0A379E5P5"/>
<proteinExistence type="predicted"/>
<feature type="transmembrane region" description="Helical" evidence="1">
    <location>
        <begin position="138"/>
        <end position="156"/>
    </location>
</feature>
<feature type="transmembrane region" description="Helical" evidence="1">
    <location>
        <begin position="425"/>
        <end position="447"/>
    </location>
</feature>
<feature type="transmembrane region" description="Helical" evidence="1">
    <location>
        <begin position="369"/>
        <end position="387"/>
    </location>
</feature>
<feature type="transmembrane region" description="Helical" evidence="1">
    <location>
        <begin position="105"/>
        <end position="126"/>
    </location>
</feature>
<accession>A0A379E5P5</accession>
<dbReference type="Proteomes" id="UP000255469">
    <property type="component" value="Unassembled WGS sequence"/>
</dbReference>